<keyword evidence="3 6" id="KW-0812">Transmembrane</keyword>
<dbReference type="GeneID" id="34523238"/>
<evidence type="ECO:0000256" key="4">
    <source>
        <dbReference type="ARBA" id="ARBA00022989"/>
    </source>
</evidence>
<reference evidence="7" key="1">
    <citation type="submission" date="2013-12" db="EMBL/GenBank/DDBJ databases">
        <authorList>
            <person name="Genoscope - CEA"/>
        </authorList>
    </citation>
    <scope>NUCLEOTIDE SEQUENCE</scope>
    <source>
        <strain evidence="7">CBS 1993</strain>
    </source>
</reference>
<dbReference type="InterPro" id="IPR007262">
    <property type="entry name" value="Vps55/LEPROT"/>
</dbReference>
<feature type="transmembrane region" description="Helical" evidence="6">
    <location>
        <begin position="105"/>
        <end position="125"/>
    </location>
</feature>
<keyword evidence="8" id="KW-1185">Reference proteome</keyword>
<feature type="transmembrane region" description="Helical" evidence="6">
    <location>
        <begin position="74"/>
        <end position="93"/>
    </location>
</feature>
<feature type="transmembrane region" description="Helical" evidence="6">
    <location>
        <begin position="6"/>
        <end position="27"/>
    </location>
</feature>
<keyword evidence="5 6" id="KW-0472">Membrane</keyword>
<feature type="transmembrane region" description="Helical" evidence="6">
    <location>
        <begin position="34"/>
        <end position="54"/>
    </location>
</feature>
<dbReference type="HOGENOM" id="CLU_134810_0_1_1"/>
<comment type="similarity">
    <text evidence="2">Belongs to the OB-RGRP/VPS55 family.</text>
</comment>
<comment type="subcellular location">
    <subcellularLocation>
        <location evidence="1">Membrane</location>
        <topology evidence="1">Multi-pass membrane protein</topology>
    </subcellularLocation>
</comment>
<dbReference type="EMBL" id="HG793131">
    <property type="protein sequence ID" value="CDK29867.1"/>
    <property type="molecule type" value="Genomic_DNA"/>
</dbReference>
<dbReference type="Pfam" id="PF04133">
    <property type="entry name" value="Vps55"/>
    <property type="match status" value="1"/>
</dbReference>
<organism evidence="7 8">
    <name type="scientific">Kuraishia capsulata CBS 1993</name>
    <dbReference type="NCBI Taxonomy" id="1382522"/>
    <lineage>
        <taxon>Eukaryota</taxon>
        <taxon>Fungi</taxon>
        <taxon>Dikarya</taxon>
        <taxon>Ascomycota</taxon>
        <taxon>Saccharomycotina</taxon>
        <taxon>Pichiomycetes</taxon>
        <taxon>Pichiales</taxon>
        <taxon>Pichiaceae</taxon>
        <taxon>Kuraishia</taxon>
    </lineage>
</organism>
<evidence type="ECO:0000313" key="8">
    <source>
        <dbReference type="Proteomes" id="UP000019384"/>
    </source>
</evidence>
<evidence type="ECO:0000256" key="3">
    <source>
        <dbReference type="ARBA" id="ARBA00022692"/>
    </source>
</evidence>
<keyword evidence="4 6" id="KW-1133">Transmembrane helix</keyword>
<dbReference type="Proteomes" id="UP000019384">
    <property type="component" value="Unassembled WGS sequence"/>
</dbReference>
<dbReference type="OrthoDB" id="14246at2759"/>
<sequence>MPQINPLTKIIGLSSVLAAGFLLIVLAGAIYGNWFPVVAVIIFGFAHLPILITQHFENNYDDFMSEAAGYAIDLGRFLSSFLLTTGIAFPLILNHCHILTKVATVLTISGGLLVYGTVVTFASFFDADSEEATFEI</sequence>
<reference evidence="7" key="2">
    <citation type="submission" date="2014-02" db="EMBL/GenBank/DDBJ databases">
        <title>Complete DNA sequence of /Kuraishia capsulata/ illustrates novel genomic features among budding yeasts (/Saccharomycotina/).</title>
        <authorList>
            <person name="Morales L."/>
            <person name="Noel B."/>
            <person name="Porcel B."/>
            <person name="Marcet-Houben M."/>
            <person name="Hullo M-F."/>
            <person name="Sacerdot C."/>
            <person name="Tekaia F."/>
            <person name="Leh-Louis V."/>
            <person name="Despons L."/>
            <person name="Khanna V."/>
            <person name="Aury J-M."/>
            <person name="Barbe V."/>
            <person name="Couloux A."/>
            <person name="Labadie K."/>
            <person name="Pelletier E."/>
            <person name="Souciet J-L."/>
            <person name="Boekhout T."/>
            <person name="Gabaldon T."/>
            <person name="Wincker P."/>
            <person name="Dujon B."/>
        </authorList>
    </citation>
    <scope>NUCLEOTIDE SEQUENCE</scope>
    <source>
        <strain evidence="7">CBS 1993</strain>
    </source>
</reference>
<accession>W6MVB4</accession>
<evidence type="ECO:0000256" key="5">
    <source>
        <dbReference type="ARBA" id="ARBA00023136"/>
    </source>
</evidence>
<name>W6MVB4_9ASCO</name>
<evidence type="ECO:0000313" key="7">
    <source>
        <dbReference type="EMBL" id="CDK29867.1"/>
    </source>
</evidence>
<proteinExistence type="inferred from homology"/>
<dbReference type="AlphaFoldDB" id="W6MVB4"/>
<dbReference type="RefSeq" id="XP_022461850.1">
    <property type="nucleotide sequence ID" value="XM_022603296.1"/>
</dbReference>
<dbReference type="GO" id="GO:0032511">
    <property type="term" value="P:late endosome to vacuole transport via multivesicular body sorting pathway"/>
    <property type="evidence" value="ECO:0007669"/>
    <property type="project" value="TreeGrafter"/>
</dbReference>
<protein>
    <recommendedName>
        <fullName evidence="9">Vacuolar protein sorting-associated protein 55</fullName>
    </recommendedName>
</protein>
<evidence type="ECO:0000256" key="6">
    <source>
        <dbReference type="SAM" id="Phobius"/>
    </source>
</evidence>
<dbReference type="PANTHER" id="PTHR12050">
    <property type="entry name" value="LEPTIN RECEPTOR-RELATED"/>
    <property type="match status" value="1"/>
</dbReference>
<evidence type="ECO:0000256" key="1">
    <source>
        <dbReference type="ARBA" id="ARBA00004141"/>
    </source>
</evidence>
<dbReference type="PANTHER" id="PTHR12050:SF0">
    <property type="entry name" value="RH04491P"/>
    <property type="match status" value="1"/>
</dbReference>
<evidence type="ECO:0008006" key="9">
    <source>
        <dbReference type="Google" id="ProtNLM"/>
    </source>
</evidence>
<evidence type="ECO:0000256" key="2">
    <source>
        <dbReference type="ARBA" id="ARBA00005645"/>
    </source>
</evidence>
<dbReference type="GO" id="GO:0034424">
    <property type="term" value="C:Vps55/Vps68 complex"/>
    <property type="evidence" value="ECO:0007669"/>
    <property type="project" value="TreeGrafter"/>
</dbReference>
<gene>
    <name evidence="7" type="ORF">KUCA_T00005861001</name>
</gene>